<dbReference type="SMART" id="SM00382">
    <property type="entry name" value="AAA"/>
    <property type="match status" value="1"/>
</dbReference>
<protein>
    <submittedName>
        <fullName evidence="10">Energy-coupling factor ABC transporter ATP-binding protein</fullName>
    </submittedName>
</protein>
<comment type="similarity">
    <text evidence="2">Belongs to the ABC transporter superfamily.</text>
</comment>
<keyword evidence="11" id="KW-1185">Reference proteome</keyword>
<evidence type="ECO:0000256" key="2">
    <source>
        <dbReference type="ARBA" id="ARBA00005417"/>
    </source>
</evidence>
<accession>A0ABP3I509</accession>
<dbReference type="GO" id="GO:0005524">
    <property type="term" value="F:ATP binding"/>
    <property type="evidence" value="ECO:0007669"/>
    <property type="project" value="UniProtKB-KW"/>
</dbReference>
<comment type="subcellular location">
    <subcellularLocation>
        <location evidence="1">Cell membrane</location>
        <topology evidence="1">Peripheral membrane protein</topology>
    </subcellularLocation>
</comment>
<comment type="caution">
    <text evidence="10">The sequence shown here is derived from an EMBL/GenBank/DDBJ whole genome shotgun (WGS) entry which is preliminary data.</text>
</comment>
<evidence type="ECO:0000259" key="9">
    <source>
        <dbReference type="PROSITE" id="PS50893"/>
    </source>
</evidence>
<name>A0ABP3I509_9BACL</name>
<dbReference type="InterPro" id="IPR003593">
    <property type="entry name" value="AAA+_ATPase"/>
</dbReference>
<gene>
    <name evidence="10" type="ORF">GCM10008933_22240</name>
</gene>
<sequence length="263" mass="29626">MNPIISLKDVWLKYDSRQEWTLQGVNITIYKGEWITIIGANGSGKSTLIRLMNGLLQPSVGEITVCGMSVSDPNNLMDIRQNVGMVFQNVENQIVGLTVEEDTRFGLHNIGITMDEVENRCRDVWELLEIVDKKDNPSYCLSGGEKQKLAIAGILVIQPEVIIFDESTSMLDAKCTQQMHKVMYELYRKHCTIIQVTNDVEEILNCSRLVIMHKGSIRFDGPPLEATNESSIFTNCCLLPPFSVRMRDIVANCGARWLDLVSL</sequence>
<dbReference type="InterPro" id="IPR015856">
    <property type="entry name" value="ABC_transpr_CbiO/EcfA_su"/>
</dbReference>
<dbReference type="CDD" id="cd03225">
    <property type="entry name" value="ABC_cobalt_CbiO_domain1"/>
    <property type="match status" value="1"/>
</dbReference>
<keyword evidence="6 10" id="KW-0067">ATP-binding</keyword>
<dbReference type="InterPro" id="IPR017871">
    <property type="entry name" value="ABC_transporter-like_CS"/>
</dbReference>
<evidence type="ECO:0000256" key="8">
    <source>
        <dbReference type="ARBA" id="ARBA00023136"/>
    </source>
</evidence>
<evidence type="ECO:0000313" key="10">
    <source>
        <dbReference type="EMBL" id="GAA0390859.1"/>
    </source>
</evidence>
<evidence type="ECO:0000256" key="3">
    <source>
        <dbReference type="ARBA" id="ARBA00022448"/>
    </source>
</evidence>
<dbReference type="InterPro" id="IPR027417">
    <property type="entry name" value="P-loop_NTPase"/>
</dbReference>
<dbReference type="PROSITE" id="PS00211">
    <property type="entry name" value="ABC_TRANSPORTER_1"/>
    <property type="match status" value="1"/>
</dbReference>
<evidence type="ECO:0000256" key="5">
    <source>
        <dbReference type="ARBA" id="ARBA00022741"/>
    </source>
</evidence>
<dbReference type="PANTHER" id="PTHR43553:SF24">
    <property type="entry name" value="ENERGY-COUPLING FACTOR TRANSPORTER ATP-BINDING PROTEIN ECFA1"/>
    <property type="match status" value="1"/>
</dbReference>
<organism evidence="10 11">
    <name type="scientific">Paenibacillus motobuensis</name>
    <dbReference type="NCBI Taxonomy" id="295324"/>
    <lineage>
        <taxon>Bacteria</taxon>
        <taxon>Bacillati</taxon>
        <taxon>Bacillota</taxon>
        <taxon>Bacilli</taxon>
        <taxon>Bacillales</taxon>
        <taxon>Paenibacillaceae</taxon>
        <taxon>Paenibacillus</taxon>
    </lineage>
</organism>
<dbReference type="Proteomes" id="UP001500340">
    <property type="component" value="Unassembled WGS sequence"/>
</dbReference>
<dbReference type="Pfam" id="PF00005">
    <property type="entry name" value="ABC_tran"/>
    <property type="match status" value="1"/>
</dbReference>
<keyword evidence="7" id="KW-1278">Translocase</keyword>
<evidence type="ECO:0000256" key="7">
    <source>
        <dbReference type="ARBA" id="ARBA00022967"/>
    </source>
</evidence>
<reference evidence="11" key="1">
    <citation type="journal article" date="2019" name="Int. J. Syst. Evol. Microbiol.">
        <title>The Global Catalogue of Microorganisms (GCM) 10K type strain sequencing project: providing services to taxonomists for standard genome sequencing and annotation.</title>
        <authorList>
            <consortium name="The Broad Institute Genomics Platform"/>
            <consortium name="The Broad Institute Genome Sequencing Center for Infectious Disease"/>
            <person name="Wu L."/>
            <person name="Ma J."/>
        </authorList>
    </citation>
    <scope>NUCLEOTIDE SEQUENCE [LARGE SCALE GENOMIC DNA]</scope>
    <source>
        <strain evidence="11">JCM 12774</strain>
    </source>
</reference>
<keyword evidence="8" id="KW-0472">Membrane</keyword>
<evidence type="ECO:0000313" key="11">
    <source>
        <dbReference type="Proteomes" id="UP001500340"/>
    </source>
</evidence>
<keyword evidence="3" id="KW-0813">Transport</keyword>
<dbReference type="RefSeq" id="WP_343860980.1">
    <property type="nucleotide sequence ID" value="NZ_BAAACX010000009.1"/>
</dbReference>
<dbReference type="EMBL" id="BAAACX010000009">
    <property type="protein sequence ID" value="GAA0390859.1"/>
    <property type="molecule type" value="Genomic_DNA"/>
</dbReference>
<feature type="domain" description="ABC transporter" evidence="9">
    <location>
        <begin position="5"/>
        <end position="239"/>
    </location>
</feature>
<proteinExistence type="inferred from homology"/>
<dbReference type="SUPFAM" id="SSF52540">
    <property type="entry name" value="P-loop containing nucleoside triphosphate hydrolases"/>
    <property type="match status" value="1"/>
</dbReference>
<dbReference type="PANTHER" id="PTHR43553">
    <property type="entry name" value="HEAVY METAL TRANSPORTER"/>
    <property type="match status" value="1"/>
</dbReference>
<dbReference type="Gene3D" id="3.40.50.300">
    <property type="entry name" value="P-loop containing nucleotide triphosphate hydrolases"/>
    <property type="match status" value="1"/>
</dbReference>
<evidence type="ECO:0000256" key="1">
    <source>
        <dbReference type="ARBA" id="ARBA00004202"/>
    </source>
</evidence>
<keyword evidence="4" id="KW-1003">Cell membrane</keyword>
<dbReference type="InterPro" id="IPR003439">
    <property type="entry name" value="ABC_transporter-like_ATP-bd"/>
</dbReference>
<dbReference type="PROSITE" id="PS50893">
    <property type="entry name" value="ABC_TRANSPORTER_2"/>
    <property type="match status" value="1"/>
</dbReference>
<keyword evidence="5" id="KW-0547">Nucleotide-binding</keyword>
<dbReference type="InterPro" id="IPR050095">
    <property type="entry name" value="ECF_ABC_transporter_ATP-bd"/>
</dbReference>
<evidence type="ECO:0000256" key="4">
    <source>
        <dbReference type="ARBA" id="ARBA00022475"/>
    </source>
</evidence>
<evidence type="ECO:0000256" key="6">
    <source>
        <dbReference type="ARBA" id="ARBA00022840"/>
    </source>
</evidence>